<dbReference type="GO" id="GO:0003723">
    <property type="term" value="F:RNA binding"/>
    <property type="evidence" value="ECO:0007669"/>
    <property type="project" value="UniProtKB-KW"/>
</dbReference>
<dbReference type="Proteomes" id="UP000367750">
    <property type="component" value="Unassembled WGS sequence"/>
</dbReference>
<dbReference type="GO" id="GO:0045974">
    <property type="term" value="P:regulation of translation, ncRNA-mediated"/>
    <property type="evidence" value="ECO:0007669"/>
    <property type="project" value="TreeGrafter"/>
</dbReference>
<dbReference type="GO" id="GO:0005829">
    <property type="term" value="C:cytosol"/>
    <property type="evidence" value="ECO:0007669"/>
    <property type="project" value="TreeGrafter"/>
</dbReference>
<evidence type="ECO:0000313" key="4">
    <source>
        <dbReference type="EMBL" id="KAA9004084.1"/>
    </source>
</evidence>
<evidence type="ECO:0000256" key="2">
    <source>
        <dbReference type="ARBA" id="ARBA00023016"/>
    </source>
</evidence>
<gene>
    <name evidence="4" type="ORF">F4V43_11810</name>
</gene>
<dbReference type="PANTHER" id="PTHR34772:SF1">
    <property type="entry name" value="RNA-BINDING PROTEIN HFQ"/>
    <property type="match status" value="1"/>
</dbReference>
<evidence type="ECO:0000259" key="3">
    <source>
        <dbReference type="PROSITE" id="PS52002"/>
    </source>
</evidence>
<dbReference type="AlphaFoldDB" id="A0A5J5G976"/>
<proteinExistence type="predicted"/>
<dbReference type="Gene3D" id="2.30.30.100">
    <property type="match status" value="1"/>
</dbReference>
<evidence type="ECO:0000256" key="1">
    <source>
        <dbReference type="ARBA" id="ARBA00022884"/>
    </source>
</evidence>
<dbReference type="InterPro" id="IPR005001">
    <property type="entry name" value="Hfq"/>
</dbReference>
<organism evidence="4 5">
    <name type="scientific">Paenibacillus spiritus</name>
    <dbReference type="NCBI Taxonomy" id="2496557"/>
    <lineage>
        <taxon>Bacteria</taxon>
        <taxon>Bacillati</taxon>
        <taxon>Bacillota</taxon>
        <taxon>Bacilli</taxon>
        <taxon>Bacillales</taxon>
        <taxon>Paenibacillaceae</taxon>
        <taxon>Paenibacillus</taxon>
    </lineage>
</organism>
<keyword evidence="2" id="KW-0346">Stress response</keyword>
<keyword evidence="5" id="KW-1185">Reference proteome</keyword>
<dbReference type="GO" id="GO:0043487">
    <property type="term" value="P:regulation of RNA stability"/>
    <property type="evidence" value="ECO:0007669"/>
    <property type="project" value="TreeGrafter"/>
</dbReference>
<dbReference type="GO" id="GO:0006355">
    <property type="term" value="P:regulation of DNA-templated transcription"/>
    <property type="evidence" value="ECO:0007669"/>
    <property type="project" value="InterPro"/>
</dbReference>
<dbReference type="SUPFAM" id="SSF50182">
    <property type="entry name" value="Sm-like ribonucleoproteins"/>
    <property type="match status" value="1"/>
</dbReference>
<sequence>MESGKLQERMLSQFVSTKVPVTVFTTNGVKIQGRMISYDAYTITLQGQADGKQSVLFKSAVSTIVPLRPVSLR</sequence>
<reference evidence="4 5" key="1">
    <citation type="submission" date="2019-09" db="EMBL/GenBank/DDBJ databases">
        <title>Bacillus ochoae sp. nov., Paenibacillus whitsoniae sp. nov., Paenibacillus spiritus sp. nov. Isolated from the Mars Exploration Rover during spacecraft assembly.</title>
        <authorList>
            <person name="Seuylemezian A."/>
            <person name="Vaishampayan P."/>
        </authorList>
    </citation>
    <scope>NUCLEOTIDE SEQUENCE [LARGE SCALE GENOMIC DNA]</scope>
    <source>
        <strain evidence="4 5">MER_111</strain>
    </source>
</reference>
<evidence type="ECO:0000313" key="5">
    <source>
        <dbReference type="Proteomes" id="UP000367750"/>
    </source>
</evidence>
<accession>A0A5J5G976</accession>
<dbReference type="Pfam" id="PF17209">
    <property type="entry name" value="Hfq"/>
    <property type="match status" value="1"/>
</dbReference>
<dbReference type="OrthoDB" id="2639139at2"/>
<dbReference type="InterPro" id="IPR010920">
    <property type="entry name" value="LSM_dom_sf"/>
</dbReference>
<dbReference type="EMBL" id="VYKK01000015">
    <property type="protein sequence ID" value="KAA9004084.1"/>
    <property type="molecule type" value="Genomic_DNA"/>
</dbReference>
<dbReference type="PROSITE" id="PS52002">
    <property type="entry name" value="SM"/>
    <property type="match status" value="1"/>
</dbReference>
<dbReference type="PANTHER" id="PTHR34772">
    <property type="entry name" value="RNA-BINDING PROTEIN HFQ"/>
    <property type="match status" value="1"/>
</dbReference>
<dbReference type="InterPro" id="IPR047575">
    <property type="entry name" value="Sm"/>
</dbReference>
<feature type="domain" description="Sm" evidence="3">
    <location>
        <begin position="8"/>
        <end position="70"/>
    </location>
</feature>
<comment type="caution">
    <text evidence="4">The sequence shown here is derived from an EMBL/GenBank/DDBJ whole genome shotgun (WGS) entry which is preliminary data.</text>
</comment>
<name>A0A5J5G976_9BACL</name>
<keyword evidence="1" id="KW-0694">RNA-binding</keyword>
<protein>
    <submittedName>
        <fullName evidence="4">RNA chaperone Hfq</fullName>
    </submittedName>
</protein>